<organism evidence="3 4">
    <name type="scientific">Parahalioglobus pacificus</name>
    <dbReference type="NCBI Taxonomy" id="930806"/>
    <lineage>
        <taxon>Bacteria</taxon>
        <taxon>Pseudomonadati</taxon>
        <taxon>Pseudomonadota</taxon>
        <taxon>Gammaproteobacteria</taxon>
        <taxon>Cellvibrionales</taxon>
        <taxon>Halieaceae</taxon>
        <taxon>Parahalioglobus</taxon>
    </lineage>
</organism>
<evidence type="ECO:0000259" key="2">
    <source>
        <dbReference type="Pfam" id="PF07995"/>
    </source>
</evidence>
<comment type="caution">
    <text evidence="3">The sequence shown here is derived from an EMBL/GenBank/DDBJ whole genome shotgun (WGS) entry which is preliminary data.</text>
</comment>
<accession>A0A918XJS1</accession>
<feature type="domain" description="Glucose/Sorbosone dehydrogenase" evidence="2">
    <location>
        <begin position="55"/>
        <end position="374"/>
    </location>
</feature>
<dbReference type="AlphaFoldDB" id="A0A918XJS1"/>
<dbReference type="SUPFAM" id="SSF50952">
    <property type="entry name" value="Soluble quinoprotein glucose dehydrogenase"/>
    <property type="match status" value="1"/>
</dbReference>
<dbReference type="RefSeq" id="WP_189477606.1">
    <property type="nucleotide sequence ID" value="NZ_BMYM01000002.1"/>
</dbReference>
<dbReference type="Pfam" id="PF07995">
    <property type="entry name" value="GSDH"/>
    <property type="match status" value="1"/>
</dbReference>
<gene>
    <name evidence="3" type="ORF">GCM10007053_19410</name>
</gene>
<keyword evidence="4" id="KW-1185">Reference proteome</keyword>
<dbReference type="PANTHER" id="PTHR19328">
    <property type="entry name" value="HEDGEHOG-INTERACTING PROTEIN"/>
    <property type="match status" value="1"/>
</dbReference>
<reference evidence="3" key="1">
    <citation type="journal article" date="2014" name="Int. J. Syst. Evol. Microbiol.">
        <title>Complete genome sequence of Corynebacterium casei LMG S-19264T (=DSM 44701T), isolated from a smear-ripened cheese.</title>
        <authorList>
            <consortium name="US DOE Joint Genome Institute (JGI-PGF)"/>
            <person name="Walter F."/>
            <person name="Albersmeier A."/>
            <person name="Kalinowski J."/>
            <person name="Ruckert C."/>
        </authorList>
    </citation>
    <scope>NUCLEOTIDE SEQUENCE</scope>
    <source>
        <strain evidence="3">KCTC 23430</strain>
    </source>
</reference>
<proteinExistence type="predicted"/>
<reference evidence="3" key="2">
    <citation type="submission" date="2020-09" db="EMBL/GenBank/DDBJ databases">
        <authorList>
            <person name="Sun Q."/>
            <person name="Kim S."/>
        </authorList>
    </citation>
    <scope>NUCLEOTIDE SEQUENCE</scope>
    <source>
        <strain evidence="3">KCTC 23430</strain>
    </source>
</reference>
<evidence type="ECO:0000256" key="1">
    <source>
        <dbReference type="SAM" id="SignalP"/>
    </source>
</evidence>
<evidence type="ECO:0000313" key="4">
    <source>
        <dbReference type="Proteomes" id="UP000644693"/>
    </source>
</evidence>
<dbReference type="PANTHER" id="PTHR19328:SF75">
    <property type="entry name" value="ALDOSE SUGAR DEHYDROGENASE YLII"/>
    <property type="match status" value="1"/>
</dbReference>
<dbReference type="Gene3D" id="2.120.10.30">
    <property type="entry name" value="TolB, C-terminal domain"/>
    <property type="match status" value="1"/>
</dbReference>
<sequence length="382" mass="41016">MRTALVSLVISLAVAACTGPGVEVPPRASLTEAPATITAPGTPAGIAMHTLLDNLDQPWGMDFLPDGSLLVTELEGSLLRVDGSTFANTAIAGLPEVTATGQGGLMDVLVHPQFASNQTIYLSYTVAQDRKYSTRVSRARLVGDALVDVESLFTAQPFFSQRRHFGSRLLWDNGYLFITVGDRGNRDRAQDLDTHNGKVIRLHDDGRVPADNPFVDLADALPEIWTYGHRNPQGMAKHPVSAEIWVAEHGPRGGDEVNALAAGTNYGWPVITYGKEYSGGNIGVGTHADGMAQPLIYWVPSIGAAGMDFYSGDAYPGWSPSLLVAGLKLTRISRLELTDSGLGAETRLLSDLKMRIRDVQLGPDGLIYALADGSRLIRLQPE</sequence>
<dbReference type="InterPro" id="IPR011041">
    <property type="entry name" value="Quinoprot_gluc/sorb_DH_b-prop"/>
</dbReference>
<protein>
    <recommendedName>
        <fullName evidence="2">Glucose/Sorbosone dehydrogenase domain-containing protein</fullName>
    </recommendedName>
</protein>
<keyword evidence="1" id="KW-0732">Signal</keyword>
<name>A0A918XJS1_9GAMM</name>
<dbReference type="Proteomes" id="UP000644693">
    <property type="component" value="Unassembled WGS sequence"/>
</dbReference>
<dbReference type="PROSITE" id="PS51257">
    <property type="entry name" value="PROKAR_LIPOPROTEIN"/>
    <property type="match status" value="1"/>
</dbReference>
<dbReference type="InterPro" id="IPR012938">
    <property type="entry name" value="Glc/Sorbosone_DH"/>
</dbReference>
<feature type="chain" id="PRO_5037640806" description="Glucose/Sorbosone dehydrogenase domain-containing protein" evidence="1">
    <location>
        <begin position="16"/>
        <end position="382"/>
    </location>
</feature>
<evidence type="ECO:0000313" key="3">
    <source>
        <dbReference type="EMBL" id="GHD34114.1"/>
    </source>
</evidence>
<dbReference type="InterPro" id="IPR011042">
    <property type="entry name" value="6-blade_b-propeller_TolB-like"/>
</dbReference>
<dbReference type="EMBL" id="BMYM01000002">
    <property type="protein sequence ID" value="GHD34114.1"/>
    <property type="molecule type" value="Genomic_DNA"/>
</dbReference>
<feature type="signal peptide" evidence="1">
    <location>
        <begin position="1"/>
        <end position="15"/>
    </location>
</feature>